<evidence type="ECO:0000313" key="3">
    <source>
        <dbReference type="EMBL" id="PSK34906.1"/>
    </source>
</evidence>
<dbReference type="InterPro" id="IPR029026">
    <property type="entry name" value="tRNA_m1G_MTases_N"/>
</dbReference>
<protein>
    <recommendedName>
        <fullName evidence="5">DUF171-domain-containing protein</fullName>
    </recommendedName>
</protein>
<dbReference type="EMBL" id="NHZQ01000445">
    <property type="protein sequence ID" value="PSK34906.1"/>
    <property type="molecule type" value="Genomic_DNA"/>
</dbReference>
<dbReference type="PANTHER" id="PTHR12150:SF13">
    <property type="entry name" value="METHYLTRANSFERASE C9ORF114-RELATED"/>
    <property type="match status" value="1"/>
</dbReference>
<reference evidence="3 4" key="1">
    <citation type="submission" date="2017-05" db="EMBL/GenBank/DDBJ databases">
        <title>Draft genome sequence of Elsinoe australis.</title>
        <authorList>
            <person name="Cheng Q."/>
        </authorList>
    </citation>
    <scope>NUCLEOTIDE SEQUENCE [LARGE SCALE GENOMIC DNA]</scope>
    <source>
        <strain evidence="3 4">NL1</strain>
    </source>
</reference>
<dbReference type="Proteomes" id="UP000243723">
    <property type="component" value="Unassembled WGS sequence"/>
</dbReference>
<evidence type="ECO:0008006" key="5">
    <source>
        <dbReference type="Google" id="ProtNLM"/>
    </source>
</evidence>
<dbReference type="InterPro" id="IPR012340">
    <property type="entry name" value="NA-bd_OB-fold"/>
</dbReference>
<organism evidence="3 4">
    <name type="scientific">Elsinoe australis</name>
    <dbReference type="NCBI Taxonomy" id="40998"/>
    <lineage>
        <taxon>Eukaryota</taxon>
        <taxon>Fungi</taxon>
        <taxon>Dikarya</taxon>
        <taxon>Ascomycota</taxon>
        <taxon>Pezizomycotina</taxon>
        <taxon>Dothideomycetes</taxon>
        <taxon>Dothideomycetidae</taxon>
        <taxon>Myriangiales</taxon>
        <taxon>Elsinoaceae</taxon>
        <taxon>Elsinoe</taxon>
    </lineage>
</organism>
<feature type="compositionally biased region" description="Basic residues" evidence="2">
    <location>
        <begin position="1"/>
        <end position="11"/>
    </location>
</feature>
<dbReference type="OrthoDB" id="361029at2759"/>
<keyword evidence="4" id="KW-1185">Reference proteome</keyword>
<name>A0A2P7YG15_9PEZI</name>
<comment type="caution">
    <text evidence="3">The sequence shown here is derived from an EMBL/GenBank/DDBJ whole genome shotgun (WGS) entry which is preliminary data.</text>
</comment>
<dbReference type="SUPFAM" id="SSF50249">
    <property type="entry name" value="Nucleic acid-binding proteins"/>
    <property type="match status" value="1"/>
</dbReference>
<dbReference type="InterPro" id="IPR003750">
    <property type="entry name" value="Put_MeTrfase-C9orf114-like"/>
</dbReference>
<feature type="compositionally biased region" description="Polar residues" evidence="2">
    <location>
        <begin position="17"/>
        <end position="35"/>
    </location>
</feature>
<comment type="similarity">
    <text evidence="1">Belongs to the class IV-like SAM-binding methyltransferase superfamily.</text>
</comment>
<sequence>MPHGAGSKKRKWEAQAQHIQQTKQSQPNGADTSKPTAVFRPTKGRTHTLSIALPGSIIANCQTHDLKTSLCGAIARALAVFSVDEIVIFNDGPGAPTGASPHAASDAASGYTGFSAPSSFLHHVLSYLETPPYLRKTLFPMHPNLRTAGALPSIDIPSHLKAHEYCPYREGVTTGSAGMGQGTLVDCGLQARVVIEDEVEAGTRVTVRLPKWMEFRAPGRSEEVRAEAVGPETPREEGGYYWGYAVRMAESLSEVFTGAEVEEGYDVSVGTSERGVDLRELLGRGGGAEEGALLKDWKHLIVVFGGVAGLEQALAADEELKGTGVTDVKDVFDYWVNLVPGQGSRTIRTEEAVWLGLMGLRGVVVDRERED</sequence>
<evidence type="ECO:0000256" key="2">
    <source>
        <dbReference type="SAM" id="MobiDB-lite"/>
    </source>
</evidence>
<dbReference type="Pfam" id="PF02598">
    <property type="entry name" value="Methyltrn_RNA_3"/>
    <property type="match status" value="1"/>
</dbReference>
<dbReference type="PANTHER" id="PTHR12150">
    <property type="entry name" value="CLASS IV SAM-BINDING METHYLTRANSFERASE-RELATED"/>
    <property type="match status" value="1"/>
</dbReference>
<feature type="region of interest" description="Disordered" evidence="2">
    <location>
        <begin position="1"/>
        <end position="41"/>
    </location>
</feature>
<accession>A0A2P7YG15</accession>
<dbReference type="SUPFAM" id="SSF75217">
    <property type="entry name" value="alpha/beta knot"/>
    <property type="match status" value="1"/>
</dbReference>
<dbReference type="CDD" id="cd18086">
    <property type="entry name" value="HsC9orf114-like"/>
    <property type="match status" value="1"/>
</dbReference>
<dbReference type="AlphaFoldDB" id="A0A2P7YG15"/>
<dbReference type="Gene3D" id="3.40.1280.10">
    <property type="match status" value="2"/>
</dbReference>
<dbReference type="STRING" id="40998.A0A2P7YG15"/>
<dbReference type="InterPro" id="IPR029028">
    <property type="entry name" value="Alpha/beta_knot_MTases"/>
</dbReference>
<evidence type="ECO:0000313" key="4">
    <source>
        <dbReference type="Proteomes" id="UP000243723"/>
    </source>
</evidence>
<proteinExistence type="inferred from homology"/>
<evidence type="ECO:0000256" key="1">
    <source>
        <dbReference type="ARBA" id="ARBA00009841"/>
    </source>
</evidence>
<gene>
    <name evidence="3" type="ORF">B9Z65_1489</name>
</gene>